<feature type="compositionally biased region" description="Basic and acidic residues" evidence="1">
    <location>
        <begin position="69"/>
        <end position="83"/>
    </location>
</feature>
<proteinExistence type="predicted"/>
<dbReference type="EMBL" id="LK052943">
    <property type="protein sequence ID" value="CDR43831.1"/>
    <property type="molecule type" value="Genomic_DNA"/>
</dbReference>
<protein>
    <submittedName>
        <fullName evidence="2">RHTO0S08e06568g1_1</fullName>
    </submittedName>
</protein>
<name>A0A061BA91_RHOTO</name>
<feature type="region of interest" description="Disordered" evidence="1">
    <location>
        <begin position="1"/>
        <end position="116"/>
    </location>
</feature>
<reference evidence="2" key="1">
    <citation type="journal article" date="2014" name="Genome Announc.">
        <title>Draft genome sequence of Rhodosporidium toruloides CECT1137, an oleaginous yeast of biotechnological interest.</title>
        <authorList>
            <person name="Morin N."/>
            <person name="Calcas X."/>
            <person name="Devillers H."/>
            <person name="Durrens P."/>
            <person name="Sherman D.J."/>
            <person name="Nicaud J.-M."/>
            <person name="Neuveglise C."/>
        </authorList>
    </citation>
    <scope>NUCLEOTIDE SEQUENCE</scope>
    <source>
        <strain evidence="2">CECT1137</strain>
    </source>
</reference>
<evidence type="ECO:0000313" key="2">
    <source>
        <dbReference type="EMBL" id="CDR43831.1"/>
    </source>
</evidence>
<dbReference type="OrthoDB" id="2527809at2759"/>
<feature type="compositionally biased region" description="Polar residues" evidence="1">
    <location>
        <begin position="103"/>
        <end position="116"/>
    </location>
</feature>
<gene>
    <name evidence="2" type="ORF">RHTO0S_08e06568g</name>
</gene>
<organism evidence="2">
    <name type="scientific">Rhodotorula toruloides</name>
    <name type="common">Yeast</name>
    <name type="synonym">Rhodosporidium toruloides</name>
    <dbReference type="NCBI Taxonomy" id="5286"/>
    <lineage>
        <taxon>Eukaryota</taxon>
        <taxon>Fungi</taxon>
        <taxon>Dikarya</taxon>
        <taxon>Basidiomycota</taxon>
        <taxon>Pucciniomycotina</taxon>
        <taxon>Microbotryomycetes</taxon>
        <taxon>Sporidiobolales</taxon>
        <taxon>Sporidiobolaceae</taxon>
        <taxon>Rhodotorula</taxon>
    </lineage>
</organism>
<sequence>MQNSDKFQQDEGIVPDNDPSVTTQLEGVLDGPDEPFTDDKGVNAPTGESYESVKDNQIGDGEFENDEYDGVRKDNIVDGERPRRGTQNYAQADEQADKLVEDVSNNMNDGRSRVSY</sequence>
<dbReference type="AlphaFoldDB" id="A0A061BA91"/>
<evidence type="ECO:0000256" key="1">
    <source>
        <dbReference type="SAM" id="MobiDB-lite"/>
    </source>
</evidence>
<accession>A0A061BA91</accession>